<keyword evidence="3" id="KW-1003">Cell membrane</keyword>
<evidence type="ECO:0000313" key="12">
    <source>
        <dbReference type="Proteomes" id="UP000711178"/>
    </source>
</evidence>
<evidence type="ECO:0000256" key="5">
    <source>
        <dbReference type="ARBA" id="ARBA00022692"/>
    </source>
</evidence>
<comment type="catalytic activity">
    <reaction evidence="9">
        <text>3',3'-c-di-GMP + H2O = 5'-phosphoguanylyl(3'-&gt;5')guanosine + H(+)</text>
        <dbReference type="Rhea" id="RHEA:24902"/>
        <dbReference type="ChEBI" id="CHEBI:15377"/>
        <dbReference type="ChEBI" id="CHEBI:15378"/>
        <dbReference type="ChEBI" id="CHEBI:58754"/>
        <dbReference type="ChEBI" id="CHEBI:58805"/>
        <dbReference type="EC" id="3.1.4.52"/>
    </reaction>
</comment>
<dbReference type="InterPro" id="IPR001633">
    <property type="entry name" value="EAL_dom"/>
</dbReference>
<keyword evidence="4" id="KW-0973">c-di-GMP</keyword>
<evidence type="ECO:0000256" key="7">
    <source>
        <dbReference type="ARBA" id="ARBA00022989"/>
    </source>
</evidence>
<evidence type="ECO:0000256" key="8">
    <source>
        <dbReference type="ARBA" id="ARBA00023136"/>
    </source>
</evidence>
<proteinExistence type="predicted"/>
<gene>
    <name evidence="11" type="ORF">KIF53_00850</name>
</gene>
<keyword evidence="6" id="KW-0378">Hydrolase</keyword>
<evidence type="ECO:0000256" key="3">
    <source>
        <dbReference type="ARBA" id="ARBA00022475"/>
    </source>
</evidence>
<evidence type="ECO:0000256" key="4">
    <source>
        <dbReference type="ARBA" id="ARBA00022636"/>
    </source>
</evidence>
<evidence type="ECO:0000256" key="2">
    <source>
        <dbReference type="ARBA" id="ARBA00012282"/>
    </source>
</evidence>
<sequence>MNPLHPRRQHRLSHQLLALLVCLIPLLTAAPALVWQEQQDLRQTAQQQTRHGVAMVDDILDEAARATRAILPLAGGACADAEYALRRQTAASPFVRSLSLARGDLMYCTSVSGQVAIAMPQRDFTDKRLNLTHGNKITPGVPLLYYRLQGAGGDAMATVDGRYLQLALQDASDSNPVFMQIGDEWIGPRLAGDGQAPLAWRFRATAHSSVYPYSVVTGYDMPPWHSLLWDDHAALTVTLALLGLLAGATLYWLLGRPASPTDELKRALANDEFEGFLQPVVKPGAPGWQGAEVLMRWRHPREGLIRPDLFIPRAEESGMIVPMTRRMMKQVARRLRQQPLPAGFHLGFNISRAHLHDPHFYADCQELQQLLAGSQAALTLELTEREIVEITPEVAELFQKLHDLGVKIALDDFGTGHSSLVYLQQLAVDGLKIDQGFVAGIGSDGLSAHIVDSVAELAAKLGLETVAEGVETQAQFDYLSQLGVGWLQGYHIARPMPLEEFIQRLRAGDTWQQGTSN</sequence>
<keyword evidence="12" id="KW-1185">Reference proteome</keyword>
<dbReference type="InterPro" id="IPR050706">
    <property type="entry name" value="Cyclic-di-GMP_PDE-like"/>
</dbReference>
<evidence type="ECO:0000256" key="6">
    <source>
        <dbReference type="ARBA" id="ARBA00022801"/>
    </source>
</evidence>
<reference evidence="11 12" key="1">
    <citation type="submission" date="2021-05" db="EMBL/GenBank/DDBJ databases">
        <title>Draft Whole Genome Sequencing Of Biosensor Chromobacterium violaceum Strain CV026 Reveals A Regulatory RNA In Chromobacterium violaceum Phenotype Regulatory Network.</title>
        <authorList>
            <person name="Hong K.W."/>
            <person name="Chan K.G."/>
            <person name="Chang C.-Y."/>
        </authorList>
    </citation>
    <scope>NUCLEOTIDE SEQUENCE [LARGE SCALE GENOMIC DNA]</scope>
    <source>
        <strain evidence="11 12">ATCC 31532</strain>
    </source>
</reference>
<dbReference type="PANTHER" id="PTHR33121:SF80">
    <property type="entry name" value="CYCLIC DI-GMP PHOSPHODIESTERASE PDEL"/>
    <property type="match status" value="1"/>
</dbReference>
<dbReference type="Pfam" id="PF00563">
    <property type="entry name" value="EAL"/>
    <property type="match status" value="1"/>
</dbReference>
<keyword evidence="7" id="KW-1133">Transmembrane helix</keyword>
<dbReference type="SMART" id="SM00052">
    <property type="entry name" value="EAL"/>
    <property type="match status" value="1"/>
</dbReference>
<dbReference type="PANTHER" id="PTHR33121">
    <property type="entry name" value="CYCLIC DI-GMP PHOSPHODIESTERASE PDEF"/>
    <property type="match status" value="1"/>
</dbReference>
<keyword evidence="8" id="KW-0472">Membrane</keyword>
<evidence type="ECO:0000256" key="9">
    <source>
        <dbReference type="ARBA" id="ARBA00034290"/>
    </source>
</evidence>
<dbReference type="EMBL" id="JAHDTB010000001">
    <property type="protein sequence ID" value="MBW8286182.1"/>
    <property type="molecule type" value="Genomic_DNA"/>
</dbReference>
<accession>A0ABS7F7X8</accession>
<dbReference type="PROSITE" id="PS50883">
    <property type="entry name" value="EAL"/>
    <property type="match status" value="1"/>
</dbReference>
<evidence type="ECO:0000259" key="10">
    <source>
        <dbReference type="PROSITE" id="PS50883"/>
    </source>
</evidence>
<comment type="caution">
    <text evidence="11">The sequence shown here is derived from an EMBL/GenBank/DDBJ whole genome shotgun (WGS) entry which is preliminary data.</text>
</comment>
<evidence type="ECO:0000313" key="11">
    <source>
        <dbReference type="EMBL" id="MBW8286182.1"/>
    </source>
</evidence>
<evidence type="ECO:0000256" key="1">
    <source>
        <dbReference type="ARBA" id="ARBA00004651"/>
    </source>
</evidence>
<name>A0ABS7F7X8_9NEIS</name>
<comment type="subcellular location">
    <subcellularLocation>
        <location evidence="1">Cell membrane</location>
        <topology evidence="1">Multi-pass membrane protein</topology>
    </subcellularLocation>
</comment>
<dbReference type="Gene3D" id="3.20.20.450">
    <property type="entry name" value="EAL domain"/>
    <property type="match status" value="1"/>
</dbReference>
<feature type="domain" description="EAL" evidence="10">
    <location>
        <begin position="257"/>
        <end position="509"/>
    </location>
</feature>
<organism evidence="11 12">
    <name type="scientific">Chromobacterium subtsugae</name>
    <dbReference type="NCBI Taxonomy" id="251747"/>
    <lineage>
        <taxon>Bacteria</taxon>
        <taxon>Pseudomonadati</taxon>
        <taxon>Pseudomonadota</taxon>
        <taxon>Betaproteobacteria</taxon>
        <taxon>Neisseriales</taxon>
        <taxon>Chromobacteriaceae</taxon>
        <taxon>Chromobacterium</taxon>
    </lineage>
</organism>
<dbReference type="SUPFAM" id="SSF141868">
    <property type="entry name" value="EAL domain-like"/>
    <property type="match status" value="1"/>
</dbReference>
<dbReference type="EC" id="3.1.4.52" evidence="2"/>
<dbReference type="Pfam" id="PF12792">
    <property type="entry name" value="CSS-motif"/>
    <property type="match status" value="1"/>
</dbReference>
<keyword evidence="5" id="KW-0812">Transmembrane</keyword>
<dbReference type="RefSeq" id="WP_043572810.1">
    <property type="nucleotide sequence ID" value="NZ_CP142381.1"/>
</dbReference>
<dbReference type="CDD" id="cd01948">
    <property type="entry name" value="EAL"/>
    <property type="match status" value="1"/>
</dbReference>
<dbReference type="InterPro" id="IPR035919">
    <property type="entry name" value="EAL_sf"/>
</dbReference>
<dbReference type="InterPro" id="IPR024744">
    <property type="entry name" value="CSS-motif_dom"/>
</dbReference>
<dbReference type="GeneID" id="89683582"/>
<dbReference type="Proteomes" id="UP000711178">
    <property type="component" value="Unassembled WGS sequence"/>
</dbReference>
<protein>
    <recommendedName>
        <fullName evidence="2">cyclic-guanylate-specific phosphodiesterase</fullName>
        <ecNumber evidence="2">3.1.4.52</ecNumber>
    </recommendedName>
</protein>